<keyword evidence="8" id="KW-1185">Reference proteome</keyword>
<dbReference type="InterPro" id="IPR029052">
    <property type="entry name" value="Metallo-depent_PP-like"/>
</dbReference>
<dbReference type="GO" id="GO:0005783">
    <property type="term" value="C:endoplasmic reticulum"/>
    <property type="evidence" value="ECO:0007669"/>
    <property type="project" value="TreeGrafter"/>
</dbReference>
<comment type="subcellular location">
    <subcellularLocation>
        <location evidence="1">Membrane</location>
        <topology evidence="1">Multi-pass membrane protein</topology>
    </subcellularLocation>
</comment>
<proteinExistence type="predicted"/>
<dbReference type="AlphaFoldDB" id="A0A2U1J3F9"/>
<dbReference type="PANTHER" id="PTHR13315:SF4">
    <property type="entry name" value="METALLOPHOSPHOESTERASE, ISOFORM E"/>
    <property type="match status" value="1"/>
</dbReference>
<evidence type="ECO:0000313" key="8">
    <source>
        <dbReference type="Proteomes" id="UP000245591"/>
    </source>
</evidence>
<accession>A0A2U1J3F9</accession>
<dbReference type="InterPro" id="IPR033308">
    <property type="entry name" value="PGAP5/Cdc1/Ted1"/>
</dbReference>
<dbReference type="GO" id="GO:0006506">
    <property type="term" value="P:GPI anchor biosynthetic process"/>
    <property type="evidence" value="ECO:0007669"/>
    <property type="project" value="InterPro"/>
</dbReference>
<feature type="domain" description="Calcineurin-like phosphoesterase" evidence="6">
    <location>
        <begin position="63"/>
        <end position="278"/>
    </location>
</feature>
<keyword evidence="3 5" id="KW-1133">Transmembrane helix</keyword>
<dbReference type="Gene3D" id="3.60.21.10">
    <property type="match status" value="1"/>
</dbReference>
<gene>
    <name evidence="7" type="ORF">BB558_004342</name>
</gene>
<keyword evidence="4 5" id="KW-0472">Membrane</keyword>
<evidence type="ECO:0000256" key="1">
    <source>
        <dbReference type="ARBA" id="ARBA00004141"/>
    </source>
</evidence>
<dbReference type="InterPro" id="IPR004843">
    <property type="entry name" value="Calcineurin-like_PHP"/>
</dbReference>
<organism evidence="7 8">
    <name type="scientific">Smittium angustum</name>
    <dbReference type="NCBI Taxonomy" id="133377"/>
    <lineage>
        <taxon>Eukaryota</taxon>
        <taxon>Fungi</taxon>
        <taxon>Fungi incertae sedis</taxon>
        <taxon>Zoopagomycota</taxon>
        <taxon>Kickxellomycotina</taxon>
        <taxon>Harpellomycetes</taxon>
        <taxon>Harpellales</taxon>
        <taxon>Legeriomycetaceae</taxon>
        <taxon>Smittium</taxon>
    </lineage>
</organism>
<protein>
    <recommendedName>
        <fullName evidence="6">Calcineurin-like phosphoesterase domain-containing protein</fullName>
    </recommendedName>
</protein>
<dbReference type="SUPFAM" id="SSF56300">
    <property type="entry name" value="Metallo-dependent phosphatases"/>
    <property type="match status" value="1"/>
</dbReference>
<keyword evidence="2 5" id="KW-0812">Transmembrane</keyword>
<reference evidence="7 8" key="1">
    <citation type="journal article" date="2018" name="MBio">
        <title>Comparative Genomics Reveals the Core Gene Toolbox for the Fungus-Insect Symbiosis.</title>
        <authorList>
            <person name="Wang Y."/>
            <person name="Stata M."/>
            <person name="Wang W."/>
            <person name="Stajich J.E."/>
            <person name="White M.M."/>
            <person name="Moncalvo J.M."/>
        </authorList>
    </citation>
    <scope>NUCLEOTIDE SEQUENCE [LARGE SCALE GENOMIC DNA]</scope>
    <source>
        <strain evidence="7 8">AUS-126-30</strain>
    </source>
</reference>
<comment type="caution">
    <text evidence="7">The sequence shown here is derived from an EMBL/GenBank/DDBJ whole genome shotgun (WGS) entry which is preliminary data.</text>
</comment>
<dbReference type="Proteomes" id="UP000245591">
    <property type="component" value="Unassembled WGS sequence"/>
</dbReference>
<dbReference type="EMBL" id="MBFU01000409">
    <property type="protein sequence ID" value="PVZ99625.1"/>
    <property type="molecule type" value="Genomic_DNA"/>
</dbReference>
<evidence type="ECO:0000313" key="7">
    <source>
        <dbReference type="EMBL" id="PVZ99625.1"/>
    </source>
</evidence>
<dbReference type="PANTHER" id="PTHR13315">
    <property type="entry name" value="METALLO PHOSPHOESTERASE RELATED"/>
    <property type="match status" value="1"/>
</dbReference>
<evidence type="ECO:0000256" key="5">
    <source>
        <dbReference type="SAM" id="Phobius"/>
    </source>
</evidence>
<feature type="transmembrane region" description="Helical" evidence="5">
    <location>
        <begin position="340"/>
        <end position="360"/>
    </location>
</feature>
<name>A0A2U1J3F9_SMIAN</name>
<dbReference type="GO" id="GO:0016787">
    <property type="term" value="F:hydrolase activity"/>
    <property type="evidence" value="ECO:0007669"/>
    <property type="project" value="InterPro"/>
</dbReference>
<evidence type="ECO:0000256" key="3">
    <source>
        <dbReference type="ARBA" id="ARBA00022989"/>
    </source>
</evidence>
<evidence type="ECO:0000256" key="2">
    <source>
        <dbReference type="ARBA" id="ARBA00022692"/>
    </source>
</evidence>
<sequence length="416" mass="48411">MLKTRIFRYNKKLFKNPIFYLKIYWIVLILYGEYFIFFRTLYNSQWPQLSGDIQKNDFAINHIAIIADPQLVDQKMFTDNYVMKSFFNLKKIKKPDHYMFLGDLTDGGRELEDDEWETDLKRFHRIFHLNQYEKKRSKILYAGGNHDYGSGNTIDVASYKRFVNRISDVNYSVEVGNYVLVVIDTIGYESNNIDISSKTKSFIESVRKEYPEKSVLLFTHVPLWRPSGTYCGKLRQGRKKSINDGVGYQYSNLVGKNASEYILQTIKPEVVFSGDDHDNCEIAHLVNNKAIKEYTVGAFGWASGVPYPSVGLLSLFSSKNGNQNYSKFQPILLPNQLHTYLFYISSFVFTFILLLLSSVYEVVESRKYSGNNVLPHKSTIPKYYETHSIRNYCSVLWIVLKKISKKIVYVAKYPLI</sequence>
<dbReference type="Pfam" id="PF00149">
    <property type="entry name" value="Metallophos"/>
    <property type="match status" value="1"/>
</dbReference>
<evidence type="ECO:0000259" key="6">
    <source>
        <dbReference type="Pfam" id="PF00149"/>
    </source>
</evidence>
<feature type="transmembrane region" description="Helical" evidence="5">
    <location>
        <begin position="21"/>
        <end position="42"/>
    </location>
</feature>
<evidence type="ECO:0000256" key="4">
    <source>
        <dbReference type="ARBA" id="ARBA00023136"/>
    </source>
</evidence>
<dbReference type="GO" id="GO:0016020">
    <property type="term" value="C:membrane"/>
    <property type="evidence" value="ECO:0007669"/>
    <property type="project" value="UniProtKB-SubCell"/>
</dbReference>